<keyword evidence="6" id="KW-1185">Reference proteome</keyword>
<protein>
    <submittedName>
        <fullName evidence="5">Uncharacterized protein predicted to be involved in DNA repair (RAMP superfamily)</fullName>
    </submittedName>
</protein>
<evidence type="ECO:0000256" key="3">
    <source>
        <dbReference type="ARBA" id="ARBA00023118"/>
    </source>
</evidence>
<evidence type="ECO:0000256" key="1">
    <source>
        <dbReference type="ARBA" id="ARBA00005937"/>
    </source>
</evidence>
<dbReference type="GO" id="GO:0016788">
    <property type="term" value="F:hydrolase activity, acting on ester bonds"/>
    <property type="evidence" value="ECO:0007669"/>
    <property type="project" value="InterPro"/>
</dbReference>
<reference evidence="5 6" key="1">
    <citation type="submission" date="2017-06" db="EMBL/GenBank/DDBJ databases">
        <authorList>
            <consortium name="Pathogen Informatics"/>
        </authorList>
    </citation>
    <scope>NUCLEOTIDE SEQUENCE [LARGE SCALE GENOMIC DNA]</scope>
    <source>
        <strain evidence="5 6">NCTC10570</strain>
    </source>
</reference>
<dbReference type="Gene3D" id="3.30.70.1900">
    <property type="match status" value="1"/>
</dbReference>
<evidence type="ECO:0000256" key="2">
    <source>
        <dbReference type="ARBA" id="ARBA00022884"/>
    </source>
</evidence>
<comment type="similarity">
    <text evidence="1">Belongs to the CRISPR-associated protein Cas6/Cse3/CasE family.</text>
</comment>
<dbReference type="GO" id="GO:0003723">
    <property type="term" value="F:RNA binding"/>
    <property type="evidence" value="ECO:0007669"/>
    <property type="project" value="UniProtKB-KW"/>
</dbReference>
<keyword evidence="2" id="KW-0694">RNA-binding</keyword>
<feature type="domain" description="CRISPR associated protein Cas6 C-terminal" evidence="4">
    <location>
        <begin position="115"/>
        <end position="226"/>
    </location>
</feature>
<dbReference type="AlphaFoldDB" id="A0A239TPD1"/>
<dbReference type="EMBL" id="LT906446">
    <property type="protein sequence ID" value="SNU99576.1"/>
    <property type="molecule type" value="Genomic_DNA"/>
</dbReference>
<dbReference type="GeneID" id="78507151"/>
<dbReference type="Proteomes" id="UP000215383">
    <property type="component" value="Chromosome 1"/>
</dbReference>
<keyword evidence="3" id="KW-0051">Antiviral defense</keyword>
<evidence type="ECO:0000259" key="4">
    <source>
        <dbReference type="Pfam" id="PF01881"/>
    </source>
</evidence>
<gene>
    <name evidence="5" type="ORF">SAMEA4364220_01143</name>
</gene>
<dbReference type="InterPro" id="IPR049435">
    <property type="entry name" value="Cas_Cas6_C"/>
</dbReference>
<dbReference type="InterPro" id="IPR010156">
    <property type="entry name" value="CRISPR-assoc_prot_Cas6"/>
</dbReference>
<evidence type="ECO:0000313" key="6">
    <source>
        <dbReference type="Proteomes" id="UP000215383"/>
    </source>
</evidence>
<dbReference type="Pfam" id="PF01881">
    <property type="entry name" value="Cas_Cas6_C"/>
    <property type="match status" value="1"/>
</dbReference>
<dbReference type="PANTHER" id="PTHR36984:SF1">
    <property type="entry name" value="CRISPR-ASSOCIATED ENDORIBONUCLEASE CAS6 1"/>
    <property type="match status" value="1"/>
</dbReference>
<dbReference type="GO" id="GO:0051607">
    <property type="term" value="P:defense response to virus"/>
    <property type="evidence" value="ECO:0007669"/>
    <property type="project" value="UniProtKB-KW"/>
</dbReference>
<accession>A0A239TPD1</accession>
<organism evidence="5 6">
    <name type="scientific">Megamonas hypermegale</name>
    <dbReference type="NCBI Taxonomy" id="158847"/>
    <lineage>
        <taxon>Bacteria</taxon>
        <taxon>Bacillati</taxon>
        <taxon>Bacillota</taxon>
        <taxon>Negativicutes</taxon>
        <taxon>Selenomonadales</taxon>
        <taxon>Selenomonadaceae</taxon>
        <taxon>Megamonas</taxon>
    </lineage>
</organism>
<sequence>MKIYQIRLKLFLLENVAANKIQEKITAFIDSGFKTDEKWLNFHEQNSYKNYCYDQLFPLEEDKLYKKEKIYTLTIRTVDLELAKYFKLVCVDNHTKEIKGLVAEIRVLPKKILETVYTITPVIVKTEDGYWKDAIKFTEFEQRLKVNLIKKWNAYHNEKIDEDFDLYTMIELKNKKPIAMEYKNIKLLGDKVQIQVADNKRAQDLWYFALGVGLGEMNSRGCGFLNYRWL</sequence>
<proteinExistence type="inferred from homology"/>
<dbReference type="NCBIfam" id="TIGR01877">
    <property type="entry name" value="cas_cas6"/>
    <property type="match status" value="1"/>
</dbReference>
<evidence type="ECO:0000313" key="5">
    <source>
        <dbReference type="EMBL" id="SNU99576.1"/>
    </source>
</evidence>
<dbReference type="PANTHER" id="PTHR36984">
    <property type="entry name" value="CRISPR-ASSOCIATED ENDORIBONUCLEASE CAS6 1"/>
    <property type="match status" value="1"/>
</dbReference>
<name>A0A239TPD1_9FIRM</name>
<dbReference type="CDD" id="cd21140">
    <property type="entry name" value="Cas6_I-like"/>
    <property type="match status" value="1"/>
</dbReference>
<dbReference type="eggNOG" id="COG1583">
    <property type="taxonomic scope" value="Bacteria"/>
</dbReference>
<dbReference type="RefSeq" id="WP_027889737.1">
    <property type="nucleotide sequence ID" value="NZ_LT906446.1"/>
</dbReference>